<dbReference type="SMART" id="SM01045">
    <property type="entry name" value="BURP"/>
    <property type="match status" value="1"/>
</dbReference>
<dbReference type="OMA" id="PIRFPRY"/>
<dbReference type="EnsemblPlants" id="Kaladp0067s0294.1.v1.1">
    <property type="protein sequence ID" value="Kaladp0067s0294.1.v1.1"/>
    <property type="gene ID" value="Kaladp0067s0294.v1.1"/>
</dbReference>
<feature type="domain" description="BURP" evidence="1">
    <location>
        <begin position="186"/>
        <end position="219"/>
    </location>
</feature>
<dbReference type="AlphaFoldDB" id="A0A7N0UIT2"/>
<evidence type="ECO:0000313" key="2">
    <source>
        <dbReference type="EnsemblPlants" id="Kaladp0067s0294.1.v1.1"/>
    </source>
</evidence>
<sequence>LAIAACRATLPSKLYWNSVLPNTPMPQAIRKRWSWIKAGKSGKHTGVGVGKGGVSVSTGHKGKPVYVGVKPGPDSFVYLYAATQDQFHYNPNVALSFLEKEMPDAATFLPRQNADAIPFSSTKFPGILNHFSVQPESREADMLKKTINECNKAVVCHKQDLAYAVVYCHASQTTRAYTVLLLGFDDTSAWNPKHLALQVLKVKPRSVAICHFLPQDHVV</sequence>
<dbReference type="PANTHER" id="PTHR31236">
    <property type="entry name" value="BURP DOMAIN PROTEIN USPL1-LIKE"/>
    <property type="match status" value="1"/>
</dbReference>
<dbReference type="Gramene" id="Kaladp0067s0294.1.v1.1">
    <property type="protein sequence ID" value="Kaladp0067s0294.1.v1.1"/>
    <property type="gene ID" value="Kaladp0067s0294.v1.1"/>
</dbReference>
<dbReference type="Pfam" id="PF03181">
    <property type="entry name" value="BURP"/>
    <property type="match status" value="1"/>
</dbReference>
<dbReference type="InterPro" id="IPR044816">
    <property type="entry name" value="BURP"/>
</dbReference>
<reference evidence="2" key="1">
    <citation type="submission" date="2021-01" db="UniProtKB">
        <authorList>
            <consortium name="EnsemblPlants"/>
        </authorList>
    </citation>
    <scope>IDENTIFICATION</scope>
</reference>
<name>A0A7N0UIT2_KALFE</name>
<dbReference type="Proteomes" id="UP000594263">
    <property type="component" value="Unplaced"/>
</dbReference>
<evidence type="ECO:0000259" key="1">
    <source>
        <dbReference type="PROSITE" id="PS51277"/>
    </source>
</evidence>
<dbReference type="PROSITE" id="PS51277">
    <property type="entry name" value="BURP"/>
    <property type="match status" value="1"/>
</dbReference>
<evidence type="ECO:0000313" key="3">
    <source>
        <dbReference type="Proteomes" id="UP000594263"/>
    </source>
</evidence>
<dbReference type="InterPro" id="IPR004873">
    <property type="entry name" value="BURP_dom"/>
</dbReference>
<dbReference type="PANTHER" id="PTHR31236:SF2">
    <property type="entry name" value="BURP DOMAIN PROTEIN RD22"/>
    <property type="match status" value="1"/>
</dbReference>
<proteinExistence type="predicted"/>
<accession>A0A7N0UIT2</accession>
<protein>
    <recommendedName>
        <fullName evidence="1">BURP domain-containing protein</fullName>
    </recommendedName>
</protein>
<keyword evidence="3" id="KW-1185">Reference proteome</keyword>
<organism evidence="2 3">
    <name type="scientific">Kalanchoe fedtschenkoi</name>
    <name type="common">Lavender scallops</name>
    <name type="synonym">South American air plant</name>
    <dbReference type="NCBI Taxonomy" id="63787"/>
    <lineage>
        <taxon>Eukaryota</taxon>
        <taxon>Viridiplantae</taxon>
        <taxon>Streptophyta</taxon>
        <taxon>Embryophyta</taxon>
        <taxon>Tracheophyta</taxon>
        <taxon>Spermatophyta</taxon>
        <taxon>Magnoliopsida</taxon>
        <taxon>eudicotyledons</taxon>
        <taxon>Gunneridae</taxon>
        <taxon>Pentapetalae</taxon>
        <taxon>Saxifragales</taxon>
        <taxon>Crassulaceae</taxon>
        <taxon>Kalanchoe</taxon>
    </lineage>
</organism>